<evidence type="ECO:0000256" key="1">
    <source>
        <dbReference type="SAM" id="MobiDB-lite"/>
    </source>
</evidence>
<evidence type="ECO:0000313" key="3">
    <source>
        <dbReference type="Proteomes" id="UP001244341"/>
    </source>
</evidence>
<feature type="region of interest" description="Disordered" evidence="1">
    <location>
        <begin position="51"/>
        <end position="97"/>
    </location>
</feature>
<gene>
    <name evidence="2" type="ORF">OEZ85_007626</name>
</gene>
<reference evidence="2 3" key="1">
    <citation type="submission" date="2023-05" db="EMBL/GenBank/DDBJ databases">
        <title>A 100% complete, gapless, phased diploid assembly of the Scenedesmus obliquus UTEX 3031 genome.</title>
        <authorList>
            <person name="Biondi T.C."/>
            <person name="Hanschen E.R."/>
            <person name="Kwon T."/>
            <person name="Eng W."/>
            <person name="Kruse C.P.S."/>
            <person name="Koehler S.I."/>
            <person name="Kunde Y."/>
            <person name="Gleasner C.D."/>
            <person name="You Mak K.T."/>
            <person name="Polle J."/>
            <person name="Hovde B.T."/>
            <person name="Starkenburg S.R."/>
        </authorList>
    </citation>
    <scope>NUCLEOTIDE SEQUENCE [LARGE SCALE GENOMIC DNA]</scope>
    <source>
        <strain evidence="2 3">DOE0152z</strain>
    </source>
</reference>
<feature type="compositionally biased region" description="Basic and acidic residues" evidence="1">
    <location>
        <begin position="1"/>
        <end position="25"/>
    </location>
</feature>
<evidence type="ECO:0000313" key="2">
    <source>
        <dbReference type="EMBL" id="WIA08172.1"/>
    </source>
</evidence>
<protein>
    <submittedName>
        <fullName evidence="2">Uncharacterized protein</fullName>
    </submittedName>
</protein>
<feature type="compositionally biased region" description="Basic and acidic residues" evidence="1">
    <location>
        <begin position="77"/>
        <end position="90"/>
    </location>
</feature>
<dbReference type="EMBL" id="CP126208">
    <property type="protein sequence ID" value="WIA08172.1"/>
    <property type="molecule type" value="Genomic_DNA"/>
</dbReference>
<keyword evidence="3" id="KW-1185">Reference proteome</keyword>
<feature type="compositionally biased region" description="Low complexity" evidence="1">
    <location>
        <begin position="52"/>
        <end position="76"/>
    </location>
</feature>
<organism evidence="2 3">
    <name type="scientific">Tetradesmus obliquus</name>
    <name type="common">Green alga</name>
    <name type="synonym">Acutodesmus obliquus</name>
    <dbReference type="NCBI Taxonomy" id="3088"/>
    <lineage>
        <taxon>Eukaryota</taxon>
        <taxon>Viridiplantae</taxon>
        <taxon>Chlorophyta</taxon>
        <taxon>core chlorophytes</taxon>
        <taxon>Chlorophyceae</taxon>
        <taxon>CS clade</taxon>
        <taxon>Sphaeropleales</taxon>
        <taxon>Scenedesmaceae</taxon>
        <taxon>Tetradesmus</taxon>
    </lineage>
</organism>
<name>A0ABY8TGT7_TETOB</name>
<sequence>MADIPPDQKAKLESLEQEDSGHERPGITLEQIQQDIEKDMEVMDKVLPESVAEQQAQFEQPQGPAGGAAAEQQKQQRQLEHNVCERKEQDDFVWARS</sequence>
<feature type="region of interest" description="Disordered" evidence="1">
    <location>
        <begin position="1"/>
        <end position="28"/>
    </location>
</feature>
<accession>A0ABY8TGT7</accession>
<dbReference type="Proteomes" id="UP001244341">
    <property type="component" value="Chromosome 1b"/>
</dbReference>
<proteinExistence type="predicted"/>